<keyword evidence="1" id="KW-0472">Membrane</keyword>
<evidence type="ECO:0000313" key="2">
    <source>
        <dbReference type="EMBL" id="GMH80332.1"/>
    </source>
</evidence>
<keyword evidence="1" id="KW-1133">Transmembrane helix</keyword>
<evidence type="ECO:0000256" key="1">
    <source>
        <dbReference type="SAM" id="Phobius"/>
    </source>
</evidence>
<comment type="caution">
    <text evidence="2">The sequence shown here is derived from an EMBL/GenBank/DDBJ whole genome shotgun (WGS) entry which is preliminary data.</text>
</comment>
<dbReference type="EMBL" id="BLQM01000280">
    <property type="protein sequence ID" value="GMH80332.1"/>
    <property type="molecule type" value="Genomic_DNA"/>
</dbReference>
<organism evidence="2 3">
    <name type="scientific">Triparma laevis f. inornata</name>
    <dbReference type="NCBI Taxonomy" id="1714386"/>
    <lineage>
        <taxon>Eukaryota</taxon>
        <taxon>Sar</taxon>
        <taxon>Stramenopiles</taxon>
        <taxon>Ochrophyta</taxon>
        <taxon>Bolidophyceae</taxon>
        <taxon>Parmales</taxon>
        <taxon>Triparmaceae</taxon>
        <taxon>Triparma</taxon>
    </lineage>
</organism>
<protein>
    <submittedName>
        <fullName evidence="2">Uncharacterized protein</fullName>
    </submittedName>
</protein>
<feature type="transmembrane region" description="Helical" evidence="1">
    <location>
        <begin position="161"/>
        <end position="183"/>
    </location>
</feature>
<sequence>MSFFTSLLTVPILTTLLPITHTAHIFLALLLLALSLPLALIFAPLAALLSTTINSPTFSNRLLNLYNKTVPPSVDTSAKESFNALLDKIEQSGLSVLLSDRSGDVVEFATWIFSPFLGSFLNTVRRFASNIQDNGESSAEGLGTAVVDTILDASSTTLTDFTTLVSSVYATITTILFLVFFAFTHSS</sequence>
<reference evidence="3" key="1">
    <citation type="journal article" date="2023" name="Commun. Biol.">
        <title>Genome analysis of Parmales, the sister group of diatoms, reveals the evolutionary specialization of diatoms from phago-mixotrophs to photoautotrophs.</title>
        <authorList>
            <person name="Ban H."/>
            <person name="Sato S."/>
            <person name="Yoshikawa S."/>
            <person name="Yamada K."/>
            <person name="Nakamura Y."/>
            <person name="Ichinomiya M."/>
            <person name="Sato N."/>
            <person name="Blanc-Mathieu R."/>
            <person name="Endo H."/>
            <person name="Kuwata A."/>
            <person name="Ogata H."/>
        </authorList>
    </citation>
    <scope>NUCLEOTIDE SEQUENCE [LARGE SCALE GENOMIC DNA]</scope>
</reference>
<name>A0A9W7B399_9STRA</name>
<accession>A0A9W7B399</accession>
<dbReference type="Proteomes" id="UP001162640">
    <property type="component" value="Unassembled WGS sequence"/>
</dbReference>
<evidence type="ECO:0000313" key="3">
    <source>
        <dbReference type="Proteomes" id="UP001162640"/>
    </source>
</evidence>
<gene>
    <name evidence="2" type="ORF">TL16_g08504</name>
</gene>
<proteinExistence type="predicted"/>
<dbReference type="AlphaFoldDB" id="A0A9W7B399"/>
<keyword evidence="1" id="KW-0812">Transmembrane</keyword>